<feature type="domain" description="RNA polymerase sigma-70 region 2" evidence="7">
    <location>
        <begin position="59"/>
        <end position="120"/>
    </location>
</feature>
<comment type="similarity">
    <text evidence="1">Belongs to the sigma-70 factor family. ECF subfamily.</text>
</comment>
<dbReference type="InterPro" id="IPR013325">
    <property type="entry name" value="RNA_pol_sigma_r2"/>
</dbReference>
<evidence type="ECO:0000313" key="9">
    <source>
        <dbReference type="EMBL" id="REK70158.1"/>
    </source>
</evidence>
<dbReference type="GO" id="GO:0016987">
    <property type="term" value="F:sigma factor activity"/>
    <property type="evidence" value="ECO:0007669"/>
    <property type="project" value="UniProtKB-KW"/>
</dbReference>
<keyword evidence="10" id="KW-1185">Reference proteome</keyword>
<comment type="caution">
    <text evidence="9">The sequence shown here is derived from an EMBL/GenBank/DDBJ whole genome shotgun (WGS) entry which is preliminary data.</text>
</comment>
<dbReference type="InterPro" id="IPR036388">
    <property type="entry name" value="WH-like_DNA-bd_sf"/>
</dbReference>
<dbReference type="InterPro" id="IPR014284">
    <property type="entry name" value="RNA_pol_sigma-70_dom"/>
</dbReference>
<dbReference type="Gene3D" id="1.10.10.10">
    <property type="entry name" value="Winged helix-like DNA-binding domain superfamily/Winged helix DNA-binding domain"/>
    <property type="match status" value="1"/>
</dbReference>
<dbReference type="Pfam" id="PF04542">
    <property type="entry name" value="Sigma70_r2"/>
    <property type="match status" value="1"/>
</dbReference>
<dbReference type="PANTHER" id="PTHR43133">
    <property type="entry name" value="RNA POLYMERASE ECF-TYPE SIGMA FACTO"/>
    <property type="match status" value="1"/>
</dbReference>
<dbReference type="AlphaFoldDB" id="A0A371P3K3"/>
<feature type="domain" description="RNA polymerase sigma factor 70 region 4 type 2" evidence="8">
    <location>
        <begin position="150"/>
        <end position="202"/>
    </location>
</feature>
<dbReference type="Gene3D" id="1.10.1740.10">
    <property type="match status" value="1"/>
</dbReference>
<dbReference type="InterPro" id="IPR014325">
    <property type="entry name" value="RNA_pol_sigma-E_actinobac"/>
</dbReference>
<keyword evidence="3" id="KW-0731">Sigma factor</keyword>
<sequence>MRVPGAPRSAGRSSASDHPTQPIGRPTPSRWCQCRSNQGASVRQTSEADFSEFARSAWPRLYRTAVVIVGDRQLAEDLVQSALVKSYVAWPRLREADKAYAYTRRAMVNVAHDWFRKHGWAKESATDLTADYGGRADSTDDHASASVEHLALNDVLRSLPLGQRSAVALRFLDDLSVQETADILNITSGTVKSQTSAALAALRSHAHLVPEGSHHD</sequence>
<dbReference type="GO" id="GO:0003677">
    <property type="term" value="F:DNA binding"/>
    <property type="evidence" value="ECO:0007669"/>
    <property type="project" value="UniProtKB-KW"/>
</dbReference>
<dbReference type="CDD" id="cd06171">
    <property type="entry name" value="Sigma70_r4"/>
    <property type="match status" value="1"/>
</dbReference>
<dbReference type="InterPro" id="IPR013249">
    <property type="entry name" value="RNA_pol_sigma70_r4_t2"/>
</dbReference>
<dbReference type="PANTHER" id="PTHR43133:SF50">
    <property type="entry name" value="ECF RNA POLYMERASE SIGMA FACTOR SIGM"/>
    <property type="match status" value="1"/>
</dbReference>
<dbReference type="Proteomes" id="UP000265581">
    <property type="component" value="Unassembled WGS sequence"/>
</dbReference>
<protein>
    <submittedName>
        <fullName evidence="9">SigE family RNA polymerase sigma factor</fullName>
    </submittedName>
</protein>
<dbReference type="SUPFAM" id="SSF88946">
    <property type="entry name" value="Sigma2 domain of RNA polymerase sigma factors"/>
    <property type="match status" value="1"/>
</dbReference>
<keyword evidence="5" id="KW-0804">Transcription</keyword>
<keyword evidence="2" id="KW-0805">Transcription regulation</keyword>
<evidence type="ECO:0000256" key="1">
    <source>
        <dbReference type="ARBA" id="ARBA00010641"/>
    </source>
</evidence>
<dbReference type="NCBIfam" id="TIGR02983">
    <property type="entry name" value="SigE-fam_strep"/>
    <property type="match status" value="1"/>
</dbReference>
<evidence type="ECO:0000256" key="3">
    <source>
        <dbReference type="ARBA" id="ARBA00023082"/>
    </source>
</evidence>
<proteinExistence type="inferred from homology"/>
<evidence type="ECO:0000256" key="2">
    <source>
        <dbReference type="ARBA" id="ARBA00023015"/>
    </source>
</evidence>
<feature type="region of interest" description="Disordered" evidence="6">
    <location>
        <begin position="1"/>
        <end position="34"/>
    </location>
</feature>
<dbReference type="Pfam" id="PF08281">
    <property type="entry name" value="Sigma70_r4_2"/>
    <property type="match status" value="1"/>
</dbReference>
<dbReference type="OrthoDB" id="3292386at2"/>
<evidence type="ECO:0000313" key="10">
    <source>
        <dbReference type="Proteomes" id="UP000265581"/>
    </source>
</evidence>
<keyword evidence="4" id="KW-0238">DNA-binding</keyword>
<dbReference type="InterPro" id="IPR007627">
    <property type="entry name" value="RNA_pol_sigma70_r2"/>
</dbReference>
<dbReference type="SUPFAM" id="SSF88659">
    <property type="entry name" value="Sigma3 and sigma4 domains of RNA polymerase sigma factors"/>
    <property type="match status" value="1"/>
</dbReference>
<evidence type="ECO:0000259" key="8">
    <source>
        <dbReference type="Pfam" id="PF08281"/>
    </source>
</evidence>
<dbReference type="NCBIfam" id="TIGR02937">
    <property type="entry name" value="sigma70-ECF"/>
    <property type="match status" value="1"/>
</dbReference>
<evidence type="ECO:0000259" key="7">
    <source>
        <dbReference type="Pfam" id="PF04542"/>
    </source>
</evidence>
<evidence type="ECO:0000256" key="4">
    <source>
        <dbReference type="ARBA" id="ARBA00023125"/>
    </source>
</evidence>
<dbReference type="GO" id="GO:0006352">
    <property type="term" value="P:DNA-templated transcription initiation"/>
    <property type="evidence" value="ECO:0007669"/>
    <property type="project" value="InterPro"/>
</dbReference>
<evidence type="ECO:0000256" key="6">
    <source>
        <dbReference type="SAM" id="MobiDB-lite"/>
    </source>
</evidence>
<dbReference type="InterPro" id="IPR039425">
    <property type="entry name" value="RNA_pol_sigma-70-like"/>
</dbReference>
<dbReference type="EMBL" id="QUBR01000002">
    <property type="protein sequence ID" value="REK70158.1"/>
    <property type="molecule type" value="Genomic_DNA"/>
</dbReference>
<gene>
    <name evidence="9" type="ORF">DX116_13410</name>
</gene>
<accession>A0A371P3K3</accession>
<reference evidence="9 10" key="1">
    <citation type="submission" date="2018-08" db="EMBL/GenBank/DDBJ databases">
        <title>Aeromicrobium sp. M2KJ-4, whole genome shotgun sequence.</title>
        <authorList>
            <person name="Tuo L."/>
        </authorList>
    </citation>
    <scope>NUCLEOTIDE SEQUENCE [LARGE SCALE GENOMIC DNA]</scope>
    <source>
        <strain evidence="9 10">M2KJ-4</strain>
    </source>
</reference>
<name>A0A371P3K3_9ACTN</name>
<feature type="compositionally biased region" description="Low complexity" evidence="6">
    <location>
        <begin position="1"/>
        <end position="16"/>
    </location>
</feature>
<evidence type="ECO:0000256" key="5">
    <source>
        <dbReference type="ARBA" id="ARBA00023163"/>
    </source>
</evidence>
<dbReference type="InterPro" id="IPR013324">
    <property type="entry name" value="RNA_pol_sigma_r3/r4-like"/>
</dbReference>
<organism evidence="9 10">
    <name type="scientific">Aeromicrobium endophyticum</name>
    <dbReference type="NCBI Taxonomy" id="2292704"/>
    <lineage>
        <taxon>Bacteria</taxon>
        <taxon>Bacillati</taxon>
        <taxon>Actinomycetota</taxon>
        <taxon>Actinomycetes</taxon>
        <taxon>Propionibacteriales</taxon>
        <taxon>Nocardioidaceae</taxon>
        <taxon>Aeromicrobium</taxon>
    </lineage>
</organism>